<dbReference type="Proteomes" id="UP000284841">
    <property type="component" value="Unassembled WGS sequence"/>
</dbReference>
<dbReference type="InterPro" id="IPR006530">
    <property type="entry name" value="YD"/>
</dbReference>
<proteinExistence type="predicted"/>
<dbReference type="AlphaFoldDB" id="A0A415E716"/>
<comment type="caution">
    <text evidence="3">The sequence shown here is derived from an EMBL/GenBank/DDBJ whole genome shotgun (WGS) entry which is preliminary data.</text>
</comment>
<name>A0A415E716_9FIRM</name>
<dbReference type="InterPro" id="IPR031325">
    <property type="entry name" value="RHS_repeat"/>
</dbReference>
<dbReference type="NCBIfam" id="TIGR03696">
    <property type="entry name" value="Rhs_assc_core"/>
    <property type="match status" value="1"/>
</dbReference>
<dbReference type="Pfam" id="PF05593">
    <property type="entry name" value="RHS_repeat"/>
    <property type="match status" value="3"/>
</dbReference>
<evidence type="ECO:0000256" key="1">
    <source>
        <dbReference type="ARBA" id="ARBA00022737"/>
    </source>
</evidence>
<protein>
    <recommendedName>
        <fullName evidence="2">Teneurin-like YD-shell domain-containing protein</fullName>
    </recommendedName>
</protein>
<dbReference type="RefSeq" id="WP_118333679.1">
    <property type="nucleotide sequence ID" value="NZ_AP025567.1"/>
</dbReference>
<dbReference type="STRING" id="1776384.GCA_900086585_02936"/>
<dbReference type="Gene3D" id="2.180.10.10">
    <property type="entry name" value="RHS repeat-associated core"/>
    <property type="match status" value="3"/>
</dbReference>
<evidence type="ECO:0000259" key="2">
    <source>
        <dbReference type="Pfam" id="PF25023"/>
    </source>
</evidence>
<organism evidence="3 4">
    <name type="scientific">Emergencia timonensis</name>
    <dbReference type="NCBI Taxonomy" id="1776384"/>
    <lineage>
        <taxon>Bacteria</taxon>
        <taxon>Bacillati</taxon>
        <taxon>Bacillota</taxon>
        <taxon>Clostridia</taxon>
        <taxon>Peptostreptococcales</taxon>
        <taxon>Anaerovoracaceae</taxon>
        <taxon>Emergencia</taxon>
    </lineage>
</organism>
<dbReference type="PANTHER" id="PTHR32305:SF15">
    <property type="entry name" value="PROTEIN RHSA-RELATED"/>
    <property type="match status" value="1"/>
</dbReference>
<dbReference type="InterPro" id="IPR050708">
    <property type="entry name" value="T6SS_VgrG/RHS"/>
</dbReference>
<dbReference type="InterPro" id="IPR056823">
    <property type="entry name" value="TEN-like_YD-shell"/>
</dbReference>
<dbReference type="Pfam" id="PF25023">
    <property type="entry name" value="TEN_YD-shell"/>
    <property type="match status" value="1"/>
</dbReference>
<dbReference type="OrthoDB" id="513777at2"/>
<sequence>MTRLVDNVAGTFTNYTYYTGASDTAKGALKSEAEYLIEDGTCISSTDIDIQMLAGGQKKETTTTVSGENKTVTEVTYDVMGRELSSVTYTYTAFGTSSQKISKEAKTFTYDGFGRMTGITTTTSKVNGSLADIEGTVNTTTESKTYDGNGTLLSETGTDGITSSYQYDAMNRVTRTAKSGEGLTQVSQNTYSYGDVSVNEGKDSKKNYQNALTTTETVDGLVMNVTYQDGLGRTVRQEVDGVVTDYSYDLSGNQLTSYTKTGEDTGLLALHVLDENGNETATLQNPVWDSASGSYILGVDTICETAGYDKAGNLTSQTDGEGNTTLFTYDEQSRITGVKLTGKGGESNQTTYAYREAGEDGLYRSSVTRTSANGAVSTETADADGNVLLTRDEGSGAAAIETTASYDAFGNVLESRQSSGRKTRYTYDAKDRVSEKTQYAADGTAKYKTVYTYYADDQVKEMYDYKVSGSSQTLYHYVYNTYDGLKRLKSTAEVSGSSIPSDLSPYTITYSYDLKDRITAVSYGSASGSEVDGLVYNYSGSRLTDIRVKIGGSTYLAKAYTYNIGGSVETVKDYYNFRSGDTTSHALLTYGYDVFGRVSAMDYAKDGTTFEKHGYSYNKNSSITKERNVNAPAGTDEIREYSYDYRNQLAASTVKNVITETVTVEGEADEDGNPTYTTQTVTREETKLQTAYAYDAAGNRTKKTENGKATTYTYNGLNQLTGESGTGTSLSYTYDADGNQTKVTGTMGGSSVNKSYTYTPENMLETYTEGSKNQNNLYSGDGQRVQKKEGSETTNYFYQLGSVLYTDDGSGNLKSFNLLNGSDAFGTERKAGSSHDYYLYTEDAKGSTVNVLDNAGSRVVSYLYDDFGDVTESKATGYSGFENELQYTGAVHDELTGLLYLNARYYEPRTGRFITRDSYRGERENADTWHLYAYCANNPINYADPSGHAIKFTVARWMVATPLDIAASALGVGLIFAPVKALCKAGGKAFTKVKLRGTLFKFAQKFQNFGRKVGQKVYKSLKKIPLVKKAVKPSLANKIESMIYSFTAKQVVYRFADQLFRNIDIALSFGGLVSGILDYMYDKSINNVVYRFKIK</sequence>
<feature type="domain" description="Teneurin-like YD-shell" evidence="2">
    <location>
        <begin position="688"/>
        <end position="940"/>
    </location>
</feature>
<dbReference type="PANTHER" id="PTHR32305">
    <property type="match status" value="1"/>
</dbReference>
<dbReference type="NCBIfam" id="TIGR01643">
    <property type="entry name" value="YD_repeat_2x"/>
    <property type="match status" value="2"/>
</dbReference>
<evidence type="ECO:0000313" key="3">
    <source>
        <dbReference type="EMBL" id="RHJ89583.1"/>
    </source>
</evidence>
<evidence type="ECO:0000313" key="4">
    <source>
        <dbReference type="Proteomes" id="UP000284841"/>
    </source>
</evidence>
<keyword evidence="1" id="KW-0677">Repeat</keyword>
<dbReference type="InterPro" id="IPR022385">
    <property type="entry name" value="Rhs_assc_core"/>
</dbReference>
<reference evidence="3 4" key="1">
    <citation type="submission" date="2018-08" db="EMBL/GenBank/DDBJ databases">
        <title>A genome reference for cultivated species of the human gut microbiota.</title>
        <authorList>
            <person name="Zou Y."/>
            <person name="Xue W."/>
            <person name="Luo G."/>
        </authorList>
    </citation>
    <scope>NUCLEOTIDE SEQUENCE [LARGE SCALE GENOMIC DNA]</scope>
    <source>
        <strain evidence="3 4">AM07-24</strain>
    </source>
</reference>
<accession>A0A415E716</accession>
<keyword evidence="4" id="KW-1185">Reference proteome</keyword>
<dbReference type="EMBL" id="QRMS01000001">
    <property type="protein sequence ID" value="RHJ89583.1"/>
    <property type="molecule type" value="Genomic_DNA"/>
</dbReference>
<gene>
    <name evidence="3" type="ORF">DW099_03150</name>
</gene>